<keyword evidence="3" id="KW-1185">Reference proteome</keyword>
<sequence>MKKIIYLFAVALTVLSSCTPLEDVNEVIDALPNVDGFDYTLQEEDYTTLGLSFGNFSSEDDAKAELPGFLSAKFPSLGEGSALNITYKLYAPKRDEKSLTIYTVTAADYTAQGLRFPNFSSSDQITDFLDAKYPDAADRLLVDLTYDYYDGSTTTRNNGFINNEGTWEMSIGISDDEYTAMGEGRAQFSNEEEALTKIPVYLSEKLKFEGKEAGDVEGVMYKLYVTDTQDIDEDGSTTDRTVYSFVAFFIYDGAAWSQYTNVIENTTQFAYEGSNWVPDNTIRYTLTSADYALVGNDRYNNFDTRSGADEETEEVRLEKINTILKNNFPDIEVDQNVIVTYAFYDGTNGNATIEVTFDGTDFVKFVE</sequence>
<feature type="signal peptide" evidence="1">
    <location>
        <begin position="1"/>
        <end position="22"/>
    </location>
</feature>
<proteinExistence type="predicted"/>
<keyword evidence="1" id="KW-0732">Signal</keyword>
<dbReference type="PROSITE" id="PS51257">
    <property type="entry name" value="PROKAR_LIPOPROTEIN"/>
    <property type="match status" value="1"/>
</dbReference>
<protein>
    <recommendedName>
        <fullName evidence="4">DUF5017 domain-containing protein</fullName>
    </recommendedName>
</protein>
<reference evidence="2 3" key="1">
    <citation type="submission" date="2024-03" db="EMBL/GenBank/DDBJ databases">
        <authorList>
            <person name="Cao K."/>
        </authorList>
    </citation>
    <scope>NUCLEOTIDE SEQUENCE [LARGE SCALE GENOMIC DNA]</scope>
    <source>
        <strain evidence="2 3">MCCC 1K00696</strain>
    </source>
</reference>
<organism evidence="2 3">
    <name type="scientific">Polaribacter marinaquae</name>
    <dbReference type="NCBI Taxonomy" id="1642819"/>
    <lineage>
        <taxon>Bacteria</taxon>
        <taxon>Pseudomonadati</taxon>
        <taxon>Bacteroidota</taxon>
        <taxon>Flavobacteriia</taxon>
        <taxon>Flavobacteriales</taxon>
        <taxon>Flavobacteriaceae</taxon>
    </lineage>
</organism>
<accession>A0ABZ2TT87</accession>
<name>A0ABZ2TT87_9FLAO</name>
<evidence type="ECO:0008006" key="4">
    <source>
        <dbReference type="Google" id="ProtNLM"/>
    </source>
</evidence>
<feature type="chain" id="PRO_5046842868" description="DUF5017 domain-containing protein" evidence="1">
    <location>
        <begin position="23"/>
        <end position="367"/>
    </location>
</feature>
<dbReference type="Proteomes" id="UP001491088">
    <property type="component" value="Chromosome"/>
</dbReference>
<evidence type="ECO:0000256" key="1">
    <source>
        <dbReference type="SAM" id="SignalP"/>
    </source>
</evidence>
<gene>
    <name evidence="2" type="ORF">WG950_10135</name>
</gene>
<evidence type="ECO:0000313" key="2">
    <source>
        <dbReference type="EMBL" id="WYW54887.1"/>
    </source>
</evidence>
<dbReference type="EMBL" id="CP150496">
    <property type="protein sequence ID" value="WYW54887.1"/>
    <property type="molecule type" value="Genomic_DNA"/>
</dbReference>
<evidence type="ECO:0000313" key="3">
    <source>
        <dbReference type="Proteomes" id="UP001491088"/>
    </source>
</evidence>
<dbReference type="RefSeq" id="WP_340932093.1">
    <property type="nucleotide sequence ID" value="NZ_CP150496.1"/>
</dbReference>